<feature type="domain" description="DUF397" evidence="2">
    <location>
        <begin position="7"/>
        <end position="60"/>
    </location>
</feature>
<evidence type="ECO:0000259" key="2">
    <source>
        <dbReference type="Pfam" id="PF04149"/>
    </source>
</evidence>
<organism evidence="3 4">
    <name type="scientific">Actinomadura meyerae</name>
    <dbReference type="NCBI Taxonomy" id="240840"/>
    <lineage>
        <taxon>Bacteria</taxon>
        <taxon>Bacillati</taxon>
        <taxon>Actinomycetota</taxon>
        <taxon>Actinomycetes</taxon>
        <taxon>Streptosporangiales</taxon>
        <taxon>Thermomonosporaceae</taxon>
        <taxon>Actinomadura</taxon>
    </lineage>
</organism>
<name>A0A239P856_9ACTN</name>
<dbReference type="EMBL" id="FZOR01000078">
    <property type="protein sequence ID" value="SNT62788.1"/>
    <property type="molecule type" value="Genomic_DNA"/>
</dbReference>
<dbReference type="InterPro" id="IPR007278">
    <property type="entry name" value="DUF397"/>
</dbReference>
<proteinExistence type="predicted"/>
<evidence type="ECO:0000313" key="3">
    <source>
        <dbReference type="EMBL" id="SNT62788.1"/>
    </source>
</evidence>
<dbReference type="OrthoDB" id="3482373at2"/>
<dbReference type="Pfam" id="PF04149">
    <property type="entry name" value="DUF397"/>
    <property type="match status" value="1"/>
</dbReference>
<sequence length="64" mass="7021">MKQQYSGWRKSSHSVPDSNCVEVGRSPHGLIGVRDTKEGGTGPVLDFTPREWAALMHALRSPDS</sequence>
<gene>
    <name evidence="3" type="ORF">SAMN05443665_10781</name>
</gene>
<dbReference type="RefSeq" id="WP_089331162.1">
    <property type="nucleotide sequence ID" value="NZ_FZOR01000078.1"/>
</dbReference>
<evidence type="ECO:0000313" key="4">
    <source>
        <dbReference type="Proteomes" id="UP000198318"/>
    </source>
</evidence>
<feature type="region of interest" description="Disordered" evidence="1">
    <location>
        <begin position="1"/>
        <end position="44"/>
    </location>
</feature>
<dbReference type="AlphaFoldDB" id="A0A239P856"/>
<dbReference type="Proteomes" id="UP000198318">
    <property type="component" value="Unassembled WGS sequence"/>
</dbReference>
<reference evidence="3 4" key="1">
    <citation type="submission" date="2017-06" db="EMBL/GenBank/DDBJ databases">
        <authorList>
            <person name="Kim H.J."/>
            <person name="Triplett B.A."/>
        </authorList>
    </citation>
    <scope>NUCLEOTIDE SEQUENCE [LARGE SCALE GENOMIC DNA]</scope>
    <source>
        <strain evidence="3 4">DSM 44715</strain>
    </source>
</reference>
<accession>A0A239P856</accession>
<protein>
    <recommendedName>
        <fullName evidence="2">DUF397 domain-containing protein</fullName>
    </recommendedName>
</protein>
<keyword evidence="4" id="KW-1185">Reference proteome</keyword>
<evidence type="ECO:0000256" key="1">
    <source>
        <dbReference type="SAM" id="MobiDB-lite"/>
    </source>
</evidence>